<evidence type="ECO:0000256" key="1">
    <source>
        <dbReference type="SAM" id="MobiDB-lite"/>
    </source>
</evidence>
<sequence length="99" mass="10791">MNGAVMIRSLRTGRAGPLVLARRTGPLDMDMNRIILIDLDDNEYRMDDHDSETEEMQNQPRAHTRVGAPTSGSGTRSTTQDSNSGSAISKRAKACTSKV</sequence>
<dbReference type="Proteomes" id="UP000237105">
    <property type="component" value="Unassembled WGS sequence"/>
</dbReference>
<organism evidence="2 3">
    <name type="scientific">Parasponia andersonii</name>
    <name type="common">Sponia andersonii</name>
    <dbReference type="NCBI Taxonomy" id="3476"/>
    <lineage>
        <taxon>Eukaryota</taxon>
        <taxon>Viridiplantae</taxon>
        <taxon>Streptophyta</taxon>
        <taxon>Embryophyta</taxon>
        <taxon>Tracheophyta</taxon>
        <taxon>Spermatophyta</taxon>
        <taxon>Magnoliopsida</taxon>
        <taxon>eudicotyledons</taxon>
        <taxon>Gunneridae</taxon>
        <taxon>Pentapetalae</taxon>
        <taxon>rosids</taxon>
        <taxon>fabids</taxon>
        <taxon>Rosales</taxon>
        <taxon>Cannabaceae</taxon>
        <taxon>Parasponia</taxon>
    </lineage>
</organism>
<evidence type="ECO:0000313" key="3">
    <source>
        <dbReference type="Proteomes" id="UP000237105"/>
    </source>
</evidence>
<dbReference type="AlphaFoldDB" id="A0A2P5BV38"/>
<feature type="compositionally biased region" description="Polar residues" evidence="1">
    <location>
        <begin position="70"/>
        <end position="87"/>
    </location>
</feature>
<dbReference type="EMBL" id="JXTB01000216">
    <property type="protein sequence ID" value="PON52650.1"/>
    <property type="molecule type" value="Genomic_DNA"/>
</dbReference>
<comment type="caution">
    <text evidence="2">The sequence shown here is derived from an EMBL/GenBank/DDBJ whole genome shotgun (WGS) entry which is preliminary data.</text>
</comment>
<accession>A0A2P5BV38</accession>
<name>A0A2P5BV38_PARAD</name>
<reference evidence="3" key="1">
    <citation type="submission" date="2016-06" db="EMBL/GenBank/DDBJ databases">
        <title>Parallel loss of symbiosis genes in relatives of nitrogen-fixing non-legume Parasponia.</title>
        <authorList>
            <person name="Van Velzen R."/>
            <person name="Holmer R."/>
            <person name="Bu F."/>
            <person name="Rutten L."/>
            <person name="Van Zeijl A."/>
            <person name="Liu W."/>
            <person name="Santuari L."/>
            <person name="Cao Q."/>
            <person name="Sharma T."/>
            <person name="Shen D."/>
            <person name="Roswanjaya Y."/>
            <person name="Wardhani T."/>
            <person name="Kalhor M.S."/>
            <person name="Jansen J."/>
            <person name="Van den Hoogen J."/>
            <person name="Gungor B."/>
            <person name="Hartog M."/>
            <person name="Hontelez J."/>
            <person name="Verver J."/>
            <person name="Yang W.-C."/>
            <person name="Schijlen E."/>
            <person name="Repin R."/>
            <person name="Schilthuizen M."/>
            <person name="Schranz E."/>
            <person name="Heidstra R."/>
            <person name="Miyata K."/>
            <person name="Fedorova E."/>
            <person name="Kohlen W."/>
            <person name="Bisseling T."/>
            <person name="Smit S."/>
            <person name="Geurts R."/>
        </authorList>
    </citation>
    <scope>NUCLEOTIDE SEQUENCE [LARGE SCALE GENOMIC DNA]</scope>
    <source>
        <strain evidence="3">cv. WU1-14</strain>
    </source>
</reference>
<protein>
    <submittedName>
        <fullName evidence="2">Uncharacterized protein</fullName>
    </submittedName>
</protein>
<evidence type="ECO:0000313" key="2">
    <source>
        <dbReference type="EMBL" id="PON52650.1"/>
    </source>
</evidence>
<gene>
    <name evidence="2" type="ORF">PanWU01x14_207600</name>
</gene>
<feature type="region of interest" description="Disordered" evidence="1">
    <location>
        <begin position="46"/>
        <end position="99"/>
    </location>
</feature>
<proteinExistence type="predicted"/>
<keyword evidence="3" id="KW-1185">Reference proteome</keyword>